<protein>
    <submittedName>
        <fullName evidence="2">Unannotated protein</fullName>
    </submittedName>
</protein>
<sequence length="359" mass="37759">MGPEIPLVRSMTRIPPRTPAITGILVDQNTFGNGQHDVDRRFRAYAALMARAERLDLDVGGLGPEGVEWIAADLIVPDGISAAPLMACFPGGGMTRRYFDLPEEQPGEWSMAHYLADHFGIAVAVVDHPGVGDSSVPEDPYTLNPTVVAAVDHGALSELVAHAMDLFEPTRLIGLGHSMGGLVVAHAQWHHRSFDAVALLGFGGAGLPEYLSKAELSYAGNFERLEPVLAELVRERFGTALVPGSTTSSDMLNPGTLSAARQVLASASGPLLALCGLASMVPGSSNAALASIEVPVFIGLGENDIAGDIGKVAALLTSSVDVTTYVLAEAGHNHSISKNRTELWDALGTWIAALDEQDN</sequence>
<dbReference type="InterPro" id="IPR000073">
    <property type="entry name" value="AB_hydrolase_1"/>
</dbReference>
<accession>A0A6J5ZU87</accession>
<reference evidence="2" key="1">
    <citation type="submission" date="2020-05" db="EMBL/GenBank/DDBJ databases">
        <authorList>
            <person name="Chiriac C."/>
            <person name="Salcher M."/>
            <person name="Ghai R."/>
            <person name="Kavagutti S V."/>
        </authorList>
    </citation>
    <scope>NUCLEOTIDE SEQUENCE</scope>
</reference>
<evidence type="ECO:0000313" key="2">
    <source>
        <dbReference type="EMBL" id="CAB4345625.1"/>
    </source>
</evidence>
<organism evidence="2">
    <name type="scientific">freshwater metagenome</name>
    <dbReference type="NCBI Taxonomy" id="449393"/>
    <lineage>
        <taxon>unclassified sequences</taxon>
        <taxon>metagenomes</taxon>
        <taxon>ecological metagenomes</taxon>
    </lineage>
</organism>
<dbReference type="Gene3D" id="3.40.50.1820">
    <property type="entry name" value="alpha/beta hydrolase"/>
    <property type="match status" value="1"/>
</dbReference>
<evidence type="ECO:0000259" key="1">
    <source>
        <dbReference type="Pfam" id="PF12697"/>
    </source>
</evidence>
<gene>
    <name evidence="2" type="ORF">UFOPK3331_01584</name>
</gene>
<feature type="domain" description="AB hydrolase-1" evidence="1">
    <location>
        <begin position="89"/>
        <end position="336"/>
    </location>
</feature>
<dbReference type="SUPFAM" id="SSF53474">
    <property type="entry name" value="alpha/beta-Hydrolases"/>
    <property type="match status" value="1"/>
</dbReference>
<proteinExistence type="predicted"/>
<dbReference type="EMBL" id="CAESAL010000075">
    <property type="protein sequence ID" value="CAB4345625.1"/>
    <property type="molecule type" value="Genomic_DNA"/>
</dbReference>
<name>A0A6J5ZU87_9ZZZZ</name>
<dbReference type="AlphaFoldDB" id="A0A6J5ZU87"/>
<dbReference type="InterPro" id="IPR029058">
    <property type="entry name" value="AB_hydrolase_fold"/>
</dbReference>
<dbReference type="Pfam" id="PF12697">
    <property type="entry name" value="Abhydrolase_6"/>
    <property type="match status" value="1"/>
</dbReference>